<dbReference type="SMART" id="SM00782">
    <property type="entry name" value="PhnA_Zn_Ribbon"/>
    <property type="match status" value="1"/>
</dbReference>
<dbReference type="InterPro" id="IPR013988">
    <property type="entry name" value="YjdM_C"/>
</dbReference>
<organism evidence="2 3">
    <name type="scientific">Flavobacterium agricola</name>
    <dbReference type="NCBI Taxonomy" id="2870839"/>
    <lineage>
        <taxon>Bacteria</taxon>
        <taxon>Pseudomonadati</taxon>
        <taxon>Bacteroidota</taxon>
        <taxon>Flavobacteriia</taxon>
        <taxon>Flavobacteriales</taxon>
        <taxon>Flavobacteriaceae</taxon>
        <taxon>Flavobacterium</taxon>
    </lineage>
</organism>
<keyword evidence="3" id="KW-1185">Reference proteome</keyword>
<accession>A0ABY6M1Q6</accession>
<dbReference type="Pfam" id="PF03831">
    <property type="entry name" value="YjdM"/>
    <property type="match status" value="1"/>
</dbReference>
<dbReference type="InterPro" id="IPR013991">
    <property type="entry name" value="PhnaA_N_proteobac"/>
</dbReference>
<reference evidence="2" key="1">
    <citation type="submission" date="2021-08" db="EMBL/GenBank/DDBJ databases">
        <title>Flavobacterium sp. strain CC-SYL302.</title>
        <authorList>
            <person name="Lin S.-Y."/>
            <person name="Lee T.-H."/>
            <person name="Young C.-C."/>
        </authorList>
    </citation>
    <scope>NUCLEOTIDE SEQUENCE</scope>
    <source>
        <strain evidence="2">CC-SYL302</strain>
    </source>
</reference>
<dbReference type="SUPFAM" id="SSF82057">
    <property type="entry name" value="Prokaryotic SH3-related domain"/>
    <property type="match status" value="1"/>
</dbReference>
<evidence type="ECO:0000313" key="3">
    <source>
        <dbReference type="Proteomes" id="UP001163328"/>
    </source>
</evidence>
<feature type="domain" description="PhnA protein N-terminal proteobacterial" evidence="1">
    <location>
        <begin position="7"/>
        <end position="53"/>
    </location>
</feature>
<dbReference type="RefSeq" id="WP_264433426.1">
    <property type="nucleotide sequence ID" value="NZ_CP081495.1"/>
</dbReference>
<gene>
    <name evidence="2" type="ORF">K5I29_11285</name>
</gene>
<evidence type="ECO:0000259" key="1">
    <source>
        <dbReference type="SMART" id="SM00782"/>
    </source>
</evidence>
<dbReference type="Proteomes" id="UP001163328">
    <property type="component" value="Chromosome"/>
</dbReference>
<name>A0ABY6M1Q6_9FLAO</name>
<dbReference type="PANTHER" id="PTHR30305:SF3">
    <property type="entry name" value="PROTEIN YJDM"/>
    <property type="match status" value="1"/>
</dbReference>
<protein>
    <submittedName>
        <fullName evidence="2">PhnA domain-containing protein</fullName>
    </submittedName>
</protein>
<dbReference type="EMBL" id="CP081495">
    <property type="protein sequence ID" value="UYW01056.1"/>
    <property type="molecule type" value="Genomic_DNA"/>
</dbReference>
<evidence type="ECO:0000313" key="2">
    <source>
        <dbReference type="EMBL" id="UYW01056.1"/>
    </source>
</evidence>
<sequence length="194" mass="22001">MSVIEKKLKDRSNSKCELCGSEQDLLVYNLPPNAKESLETSVLVCKTCHDQIENPETTDPNHFRCLSDSMWNENIPVQVLSWRLLSRMKHEGWPQDLLDMMYLDDETLAWAQATGEGEDQEDKIIHKDSNGNILADGDSVVLIKDLDVKGANFTAKRGAAVHNIKLVWDNAEQIEGRVEGQYIVILTQYVKKTK</sequence>
<dbReference type="PANTHER" id="PTHR30305">
    <property type="entry name" value="PROTEIN YJDM-RELATED"/>
    <property type="match status" value="1"/>
</dbReference>
<dbReference type="Gene3D" id="2.30.30.40">
    <property type="entry name" value="SH3 Domains"/>
    <property type="match status" value="1"/>
</dbReference>
<proteinExistence type="predicted"/>